<dbReference type="Proteomes" id="UP000887013">
    <property type="component" value="Unassembled WGS sequence"/>
</dbReference>
<gene>
    <name evidence="2" type="ORF">NPIL_618681</name>
</gene>
<accession>A0A8X6TPQ2</accession>
<feature type="region of interest" description="Disordered" evidence="1">
    <location>
        <begin position="39"/>
        <end position="60"/>
    </location>
</feature>
<evidence type="ECO:0000313" key="2">
    <source>
        <dbReference type="EMBL" id="GFT42762.1"/>
    </source>
</evidence>
<protein>
    <submittedName>
        <fullName evidence="2">Uncharacterized protein</fullName>
    </submittedName>
</protein>
<dbReference type="EMBL" id="BMAW01063982">
    <property type="protein sequence ID" value="GFT42762.1"/>
    <property type="molecule type" value="Genomic_DNA"/>
</dbReference>
<dbReference type="AlphaFoldDB" id="A0A8X6TPQ2"/>
<reference evidence="2" key="1">
    <citation type="submission" date="2020-08" db="EMBL/GenBank/DDBJ databases">
        <title>Multicomponent nature underlies the extraordinary mechanical properties of spider dragline silk.</title>
        <authorList>
            <person name="Kono N."/>
            <person name="Nakamura H."/>
            <person name="Mori M."/>
            <person name="Yoshida Y."/>
            <person name="Ohtoshi R."/>
            <person name="Malay A.D."/>
            <person name="Moran D.A.P."/>
            <person name="Tomita M."/>
            <person name="Numata K."/>
            <person name="Arakawa K."/>
        </authorList>
    </citation>
    <scope>NUCLEOTIDE SEQUENCE</scope>
</reference>
<sequence length="60" mass="6585">MAAQRFAEIVEPVFYWINRQRNPCQEKTGEGSFEMAVTKNRSSGLSEAPGSTLHKGATVA</sequence>
<evidence type="ECO:0000256" key="1">
    <source>
        <dbReference type="SAM" id="MobiDB-lite"/>
    </source>
</evidence>
<feature type="non-terminal residue" evidence="2">
    <location>
        <position position="60"/>
    </location>
</feature>
<keyword evidence="3" id="KW-1185">Reference proteome</keyword>
<organism evidence="2 3">
    <name type="scientific">Nephila pilipes</name>
    <name type="common">Giant wood spider</name>
    <name type="synonym">Nephila maculata</name>
    <dbReference type="NCBI Taxonomy" id="299642"/>
    <lineage>
        <taxon>Eukaryota</taxon>
        <taxon>Metazoa</taxon>
        <taxon>Ecdysozoa</taxon>
        <taxon>Arthropoda</taxon>
        <taxon>Chelicerata</taxon>
        <taxon>Arachnida</taxon>
        <taxon>Araneae</taxon>
        <taxon>Araneomorphae</taxon>
        <taxon>Entelegynae</taxon>
        <taxon>Araneoidea</taxon>
        <taxon>Nephilidae</taxon>
        <taxon>Nephila</taxon>
    </lineage>
</organism>
<evidence type="ECO:0000313" key="3">
    <source>
        <dbReference type="Proteomes" id="UP000887013"/>
    </source>
</evidence>
<name>A0A8X6TPQ2_NEPPI</name>
<comment type="caution">
    <text evidence="2">The sequence shown here is derived from an EMBL/GenBank/DDBJ whole genome shotgun (WGS) entry which is preliminary data.</text>
</comment>
<proteinExistence type="predicted"/>